<name>A0ABR3BES9_PHYBL</name>
<sequence>MDMDVEAMLDAPFQENKTAPVEPERHHEVVVKDDRHREERRSRRSSRSPSRSHGSRSRHSRRHRSRSREYRRSGSRSTSRDRRRRPSRERRRRSPSPRMPPSRGFDRNQRRRGRARSPSPPLPEEERDRRTVFVTQLAQRLKSRELEDFFTQAGRVRDAKIIFDRHSGRSKGVGYVEFYDEDSVQSALAMSGQKLLGIPVVVQLTEAEKNRLAMQAAKNAYVISQMAAQDQELFYQRLYVGSIHFSLTEDDIRQIFEPFGPLDFVNLHKDPETGKSKGYAFIQYKNAEDSKQALEKMNGFELAGRNLKVGLVTEKTSVMSSSLDDDAGLALNSLSRTELMKKLAARQTDLMEELEPSTPFMPPKPIIPVSASRTVMLNNMFNPSEESEPDWMQDLETDVKDECLHFGQVTHIHVNEDSLGEIFVKFGTVDAAERAVKALNGRWFGGRQITAAFVSEAIYNAKFSL</sequence>
<protein>
    <recommendedName>
        <fullName evidence="6">RRM domain-containing protein</fullName>
    </recommendedName>
</protein>
<feature type="domain" description="RRM" evidence="6">
    <location>
        <begin position="373"/>
        <end position="456"/>
    </location>
</feature>
<dbReference type="PANTHER" id="PTHR48036">
    <property type="entry name" value="SPLICING FACTOR (PAD-1), PUTATIVE (AFU_ORTHOLOGUE AFUA_1G15810)-RELATED"/>
    <property type="match status" value="1"/>
</dbReference>
<dbReference type="Gene3D" id="3.30.70.330">
    <property type="match status" value="3"/>
</dbReference>
<dbReference type="CDD" id="cd12284">
    <property type="entry name" value="RRM2_RBM23_RBM39"/>
    <property type="match status" value="1"/>
</dbReference>
<dbReference type="NCBIfam" id="TIGR01622">
    <property type="entry name" value="SF-CC1"/>
    <property type="match status" value="1"/>
</dbReference>
<reference evidence="7 8" key="1">
    <citation type="submission" date="2024-04" db="EMBL/GenBank/DDBJ databases">
        <title>Symmetric and asymmetric DNA N6-adenine methylation regulates different biological responses in Mucorales.</title>
        <authorList>
            <consortium name="Lawrence Berkeley National Laboratory"/>
            <person name="Lax C."/>
            <person name="Mondo S.J."/>
            <person name="Osorio-Concepcion M."/>
            <person name="Muszewska A."/>
            <person name="Corrochano-Luque M."/>
            <person name="Gutierrez G."/>
            <person name="Riley R."/>
            <person name="Lipzen A."/>
            <person name="Guo J."/>
            <person name="Hundley H."/>
            <person name="Amirebrahimi M."/>
            <person name="Ng V."/>
            <person name="Lorenzo-Gutierrez D."/>
            <person name="Binder U."/>
            <person name="Yang J."/>
            <person name="Song Y."/>
            <person name="Canovas D."/>
            <person name="Navarro E."/>
            <person name="Freitag M."/>
            <person name="Gabaldon T."/>
            <person name="Grigoriev I.V."/>
            <person name="Corrochano L.M."/>
            <person name="Nicolas F.E."/>
            <person name="Garre V."/>
        </authorList>
    </citation>
    <scope>NUCLEOTIDE SEQUENCE [LARGE SCALE GENOMIC DNA]</scope>
    <source>
        <strain evidence="7 8">L51</strain>
    </source>
</reference>
<dbReference type="CDD" id="cd12285">
    <property type="entry name" value="RRM3_RBM39_like"/>
    <property type="match status" value="1"/>
</dbReference>
<dbReference type="Pfam" id="PF15519">
    <property type="entry name" value="RBM39linker"/>
    <property type="match status" value="1"/>
</dbReference>
<keyword evidence="8" id="KW-1185">Reference proteome</keyword>
<dbReference type="CDD" id="cd12283">
    <property type="entry name" value="RRM1_RBM39_like"/>
    <property type="match status" value="1"/>
</dbReference>
<feature type="domain" description="RRM" evidence="6">
    <location>
        <begin position="130"/>
        <end position="207"/>
    </location>
</feature>
<keyword evidence="1" id="KW-0597">Phosphoprotein</keyword>
<dbReference type="InterPro" id="IPR029123">
    <property type="entry name" value="RBM39_linker"/>
</dbReference>
<dbReference type="InterPro" id="IPR035979">
    <property type="entry name" value="RBD_domain_sf"/>
</dbReference>
<dbReference type="SUPFAM" id="SSF54928">
    <property type="entry name" value="RNA-binding domain, RBD"/>
    <property type="match status" value="2"/>
</dbReference>
<dbReference type="PROSITE" id="PS50102">
    <property type="entry name" value="RRM"/>
    <property type="match status" value="3"/>
</dbReference>
<keyword evidence="3 4" id="KW-0694">RNA-binding</keyword>
<dbReference type="SMART" id="SM00360">
    <property type="entry name" value="RRM"/>
    <property type="match status" value="3"/>
</dbReference>
<dbReference type="InterPro" id="IPR006509">
    <property type="entry name" value="RBM39_SF"/>
</dbReference>
<evidence type="ECO:0000259" key="6">
    <source>
        <dbReference type="PROSITE" id="PS50102"/>
    </source>
</evidence>
<evidence type="ECO:0000256" key="5">
    <source>
        <dbReference type="SAM" id="MobiDB-lite"/>
    </source>
</evidence>
<organism evidence="7 8">
    <name type="scientific">Phycomyces blakesleeanus</name>
    <dbReference type="NCBI Taxonomy" id="4837"/>
    <lineage>
        <taxon>Eukaryota</taxon>
        <taxon>Fungi</taxon>
        <taxon>Fungi incertae sedis</taxon>
        <taxon>Mucoromycota</taxon>
        <taxon>Mucoromycotina</taxon>
        <taxon>Mucoromycetes</taxon>
        <taxon>Mucorales</taxon>
        <taxon>Phycomycetaceae</taxon>
        <taxon>Phycomyces</taxon>
    </lineage>
</organism>
<keyword evidence="2" id="KW-0677">Repeat</keyword>
<evidence type="ECO:0000313" key="7">
    <source>
        <dbReference type="EMBL" id="KAL0097361.1"/>
    </source>
</evidence>
<evidence type="ECO:0000256" key="2">
    <source>
        <dbReference type="ARBA" id="ARBA00022737"/>
    </source>
</evidence>
<evidence type="ECO:0000256" key="3">
    <source>
        <dbReference type="ARBA" id="ARBA00022884"/>
    </source>
</evidence>
<dbReference type="InterPro" id="IPR012677">
    <property type="entry name" value="Nucleotide-bd_a/b_plait_sf"/>
</dbReference>
<evidence type="ECO:0000256" key="4">
    <source>
        <dbReference type="PROSITE-ProRule" id="PRU00176"/>
    </source>
</evidence>
<dbReference type="InterPro" id="IPR000504">
    <property type="entry name" value="RRM_dom"/>
</dbReference>
<dbReference type="Proteomes" id="UP001448207">
    <property type="component" value="Unassembled WGS sequence"/>
</dbReference>
<evidence type="ECO:0000256" key="1">
    <source>
        <dbReference type="ARBA" id="ARBA00022553"/>
    </source>
</evidence>
<comment type="caution">
    <text evidence="7">The sequence shown here is derived from an EMBL/GenBank/DDBJ whole genome shotgun (WGS) entry which is preliminary data.</text>
</comment>
<dbReference type="Pfam" id="PF00076">
    <property type="entry name" value="RRM_1"/>
    <property type="match status" value="3"/>
</dbReference>
<feature type="compositionally biased region" description="Basic and acidic residues" evidence="5">
    <location>
        <begin position="22"/>
        <end position="41"/>
    </location>
</feature>
<feature type="region of interest" description="Disordered" evidence="5">
    <location>
        <begin position="1"/>
        <end position="131"/>
    </location>
</feature>
<dbReference type="EMBL" id="JBCLYO010000001">
    <property type="protein sequence ID" value="KAL0097361.1"/>
    <property type="molecule type" value="Genomic_DNA"/>
</dbReference>
<dbReference type="InterPro" id="IPR003954">
    <property type="entry name" value="RRM_euk-type"/>
</dbReference>
<dbReference type="SMART" id="SM00361">
    <property type="entry name" value="RRM_1"/>
    <property type="match status" value="2"/>
</dbReference>
<proteinExistence type="predicted"/>
<evidence type="ECO:0000313" key="8">
    <source>
        <dbReference type="Proteomes" id="UP001448207"/>
    </source>
</evidence>
<feature type="compositionally biased region" description="Basic residues" evidence="5">
    <location>
        <begin position="81"/>
        <end position="95"/>
    </location>
</feature>
<feature type="domain" description="RRM" evidence="6">
    <location>
        <begin position="236"/>
        <end position="314"/>
    </location>
</feature>
<accession>A0ABR3BES9</accession>
<feature type="compositionally biased region" description="Basic residues" evidence="5">
    <location>
        <begin position="53"/>
        <end position="66"/>
    </location>
</feature>
<gene>
    <name evidence="7" type="ORF">J3Q64DRAFT_1058129</name>
</gene>